<dbReference type="InterPro" id="IPR003615">
    <property type="entry name" value="HNH_nuc"/>
</dbReference>
<sequence>MSLMKEKMFLCGDYVNAYQCDQCEEERCCSFQHWADKNFTLCSKCLEAAYKELFQIPLPGTSKKKKKISVRLRLAIFKRDSYKCKYCGYGEDLEADHVVPESRGGETSIDNLVTACKVCNQKKGARTPEEANMKLMPLSR</sequence>
<gene>
    <name evidence="2" type="ORF">EHS13_20090</name>
</gene>
<reference evidence="3" key="1">
    <citation type="submission" date="2018-11" db="EMBL/GenBank/DDBJ databases">
        <title>Complete genome sequence of Paenibacillus sp. ML311-T8.</title>
        <authorList>
            <person name="Nam Y.-D."/>
            <person name="Kang J."/>
            <person name="Chung W.-H."/>
            <person name="Park Y.S."/>
        </authorList>
    </citation>
    <scope>NUCLEOTIDE SEQUENCE [LARGE SCALE GENOMIC DNA]</scope>
    <source>
        <strain evidence="3">ML311-T8</strain>
    </source>
</reference>
<keyword evidence="2" id="KW-0255">Endonuclease</keyword>
<dbReference type="InterPro" id="IPR052892">
    <property type="entry name" value="NA-targeting_endonuclease"/>
</dbReference>
<name>A0A6B8RL35_9BACL</name>
<evidence type="ECO:0000259" key="1">
    <source>
        <dbReference type="SMART" id="SM00507"/>
    </source>
</evidence>
<dbReference type="AlphaFoldDB" id="A0A6B8RL35"/>
<dbReference type="Proteomes" id="UP000426246">
    <property type="component" value="Chromosome"/>
</dbReference>
<dbReference type="Pfam" id="PF14279">
    <property type="entry name" value="HNH_5"/>
    <property type="match status" value="1"/>
</dbReference>
<feature type="domain" description="HNH nuclease" evidence="1">
    <location>
        <begin position="71"/>
        <end position="121"/>
    </location>
</feature>
<keyword evidence="3" id="KW-1185">Reference proteome</keyword>
<dbReference type="OrthoDB" id="9802901at2"/>
<dbReference type="GO" id="GO:0004519">
    <property type="term" value="F:endonuclease activity"/>
    <property type="evidence" value="ECO:0007669"/>
    <property type="project" value="UniProtKB-KW"/>
</dbReference>
<dbReference type="SMART" id="SM00507">
    <property type="entry name" value="HNHc"/>
    <property type="match status" value="1"/>
</dbReference>
<dbReference type="PANTHER" id="PTHR33877:SF2">
    <property type="entry name" value="OS07G0170200 PROTEIN"/>
    <property type="match status" value="1"/>
</dbReference>
<dbReference type="InterPro" id="IPR029471">
    <property type="entry name" value="HNH_5"/>
</dbReference>
<organism evidence="2 3">
    <name type="scientific">Paenibacillus psychroresistens</name>
    <dbReference type="NCBI Taxonomy" id="1778678"/>
    <lineage>
        <taxon>Bacteria</taxon>
        <taxon>Bacillati</taxon>
        <taxon>Bacillota</taxon>
        <taxon>Bacilli</taxon>
        <taxon>Bacillales</taxon>
        <taxon>Paenibacillaceae</taxon>
        <taxon>Paenibacillus</taxon>
    </lineage>
</organism>
<dbReference type="PANTHER" id="PTHR33877">
    <property type="entry name" value="SLL1193 PROTEIN"/>
    <property type="match status" value="1"/>
</dbReference>
<proteinExistence type="predicted"/>
<evidence type="ECO:0000313" key="2">
    <source>
        <dbReference type="EMBL" id="QGQ97020.1"/>
    </source>
</evidence>
<evidence type="ECO:0000313" key="3">
    <source>
        <dbReference type="Proteomes" id="UP000426246"/>
    </source>
</evidence>
<protein>
    <submittedName>
        <fullName evidence="2">HNH endonuclease</fullName>
    </submittedName>
</protein>
<dbReference type="KEGG" id="ppsc:EHS13_20090"/>
<dbReference type="Gene3D" id="1.10.30.50">
    <property type="match status" value="1"/>
</dbReference>
<dbReference type="EMBL" id="CP034235">
    <property type="protein sequence ID" value="QGQ97020.1"/>
    <property type="molecule type" value="Genomic_DNA"/>
</dbReference>
<dbReference type="CDD" id="cd00085">
    <property type="entry name" value="HNHc"/>
    <property type="match status" value="1"/>
</dbReference>
<dbReference type="RefSeq" id="WP_155702119.1">
    <property type="nucleotide sequence ID" value="NZ_CP034235.1"/>
</dbReference>
<keyword evidence="2" id="KW-0540">Nuclease</keyword>
<keyword evidence="2" id="KW-0378">Hydrolase</keyword>
<accession>A0A6B8RL35</accession>